<keyword evidence="3" id="KW-0238">DNA-binding</keyword>
<dbReference type="Pfam" id="PF00126">
    <property type="entry name" value="HTH_1"/>
    <property type="match status" value="1"/>
</dbReference>
<keyword evidence="7" id="KW-1185">Reference proteome</keyword>
<dbReference type="Proteomes" id="UP001157961">
    <property type="component" value="Unassembled WGS sequence"/>
</dbReference>
<dbReference type="PRINTS" id="PR00039">
    <property type="entry name" value="HTHLYSR"/>
</dbReference>
<evidence type="ECO:0000256" key="4">
    <source>
        <dbReference type="ARBA" id="ARBA00023163"/>
    </source>
</evidence>
<dbReference type="PANTHER" id="PTHR30427:SF1">
    <property type="entry name" value="TRANSCRIPTIONAL ACTIVATOR PROTEIN LYSR"/>
    <property type="match status" value="1"/>
</dbReference>
<dbReference type="Gene3D" id="3.40.190.290">
    <property type="match status" value="1"/>
</dbReference>
<dbReference type="Gene3D" id="1.10.10.10">
    <property type="entry name" value="Winged helix-like DNA-binding domain superfamily/Winged helix DNA-binding domain"/>
    <property type="match status" value="1"/>
</dbReference>
<evidence type="ECO:0000256" key="1">
    <source>
        <dbReference type="ARBA" id="ARBA00009437"/>
    </source>
</evidence>
<dbReference type="InterPro" id="IPR000847">
    <property type="entry name" value="LysR_HTH_N"/>
</dbReference>
<dbReference type="PANTHER" id="PTHR30427">
    <property type="entry name" value="TRANSCRIPTIONAL ACTIVATOR PROTEIN LYSR"/>
    <property type="match status" value="1"/>
</dbReference>
<keyword evidence="4" id="KW-0804">Transcription</keyword>
<protein>
    <submittedName>
        <fullName evidence="6">Transcriptional regulator, LysR family</fullName>
    </submittedName>
</protein>
<dbReference type="SUPFAM" id="SSF46785">
    <property type="entry name" value="Winged helix' DNA-binding domain"/>
    <property type="match status" value="1"/>
</dbReference>
<evidence type="ECO:0000256" key="3">
    <source>
        <dbReference type="ARBA" id="ARBA00023125"/>
    </source>
</evidence>
<comment type="similarity">
    <text evidence="1">Belongs to the LysR transcriptional regulatory family.</text>
</comment>
<accession>A0ABY1NV53</accession>
<comment type="caution">
    <text evidence="6">The sequence shown here is derived from an EMBL/GenBank/DDBJ whole genome shotgun (WGS) entry which is preliminary data.</text>
</comment>
<dbReference type="InterPro" id="IPR036388">
    <property type="entry name" value="WH-like_DNA-bd_sf"/>
</dbReference>
<dbReference type="Pfam" id="PF03466">
    <property type="entry name" value="LysR_substrate"/>
    <property type="match status" value="1"/>
</dbReference>
<feature type="domain" description="HTH lysR-type" evidence="5">
    <location>
        <begin position="1"/>
        <end position="41"/>
    </location>
</feature>
<keyword evidence="2" id="KW-0805">Transcription regulation</keyword>
<organism evidence="6 7">
    <name type="scientific">Shimia sagamensis</name>
    <dbReference type="NCBI Taxonomy" id="1566352"/>
    <lineage>
        <taxon>Bacteria</taxon>
        <taxon>Pseudomonadati</taxon>
        <taxon>Pseudomonadota</taxon>
        <taxon>Alphaproteobacteria</taxon>
        <taxon>Rhodobacterales</taxon>
        <taxon>Roseobacteraceae</taxon>
    </lineage>
</organism>
<dbReference type="InterPro" id="IPR036390">
    <property type="entry name" value="WH_DNA-bd_sf"/>
</dbReference>
<proteinExistence type="inferred from homology"/>
<dbReference type="EMBL" id="FXTY01000003">
    <property type="protein sequence ID" value="SMP19068.1"/>
    <property type="molecule type" value="Genomic_DNA"/>
</dbReference>
<sequence>MTKAAKRMGVSQPAVSRLLSDFSQSAGIELFTRHRGVLEPTSDSRYLLAEVQRILDGLEHLDDLRRDLVERTGGHVRIACLPGFAISHLPGVLVNFLKERPNVTVTLEPDRPERILEWIIGEQYDCGITDGFLGHPATRSQDLHIKSSCILPPDHPLAEREYITPRDLADERLIHTRRDSRFFQHLSRAFSEDGVEINSLIEVRQFTTACTMVAQGMGASVVSALDAEAFRATGIVIRPFKPELFHRLSILQPASGPTSPVVLDFVDAFIESLQPYVASAKEAERS</sequence>
<name>A0ABY1NV53_9RHOB</name>
<evidence type="ECO:0000259" key="5">
    <source>
        <dbReference type="PROSITE" id="PS50931"/>
    </source>
</evidence>
<dbReference type="InterPro" id="IPR005119">
    <property type="entry name" value="LysR_subst-bd"/>
</dbReference>
<dbReference type="PROSITE" id="PS50931">
    <property type="entry name" value="HTH_LYSR"/>
    <property type="match status" value="1"/>
</dbReference>
<gene>
    <name evidence="6" type="ORF">SAMN06265373_103382</name>
</gene>
<evidence type="ECO:0000313" key="6">
    <source>
        <dbReference type="EMBL" id="SMP19068.1"/>
    </source>
</evidence>
<evidence type="ECO:0000256" key="2">
    <source>
        <dbReference type="ARBA" id="ARBA00023015"/>
    </source>
</evidence>
<reference evidence="6 7" key="1">
    <citation type="submission" date="2017-05" db="EMBL/GenBank/DDBJ databases">
        <authorList>
            <person name="Varghese N."/>
            <person name="Submissions S."/>
        </authorList>
    </citation>
    <scope>NUCLEOTIDE SEQUENCE [LARGE SCALE GENOMIC DNA]</scope>
    <source>
        <strain evidence="6 7">DSM 29734</strain>
    </source>
</reference>
<evidence type="ECO:0000313" key="7">
    <source>
        <dbReference type="Proteomes" id="UP001157961"/>
    </source>
</evidence>
<dbReference type="SUPFAM" id="SSF53850">
    <property type="entry name" value="Periplasmic binding protein-like II"/>
    <property type="match status" value="1"/>
</dbReference>